<evidence type="ECO:0000313" key="6">
    <source>
        <dbReference type="EMBL" id="CEK49806.1"/>
    </source>
</evidence>
<dbReference type="GO" id="GO:0005886">
    <property type="term" value="C:plasma membrane"/>
    <property type="evidence" value="ECO:0007669"/>
    <property type="project" value="TreeGrafter"/>
</dbReference>
<dbReference type="CDD" id="cd13884">
    <property type="entry name" value="CuRO_2_tcLCC_insect_like"/>
    <property type="match status" value="1"/>
</dbReference>
<dbReference type="PANTHER" id="PTHR11709:SF394">
    <property type="entry name" value="FI03373P-RELATED"/>
    <property type="match status" value="1"/>
</dbReference>
<sequence>LPEHNILLIDWSKMTMGDTFPQDFHGTIRIDPTSILINGLGTNKAVPLMPYPMFKVKPGKRYRFRVAYNGVFNCPLYIAVDGHSMLMIASDGHNFEPLEVDAFMIFSGERYDFILRTWDDVKDNFWIRFKGHGRCSGAAFQAAILRYDGASDSTPEGEATTNNTIEKDTDRVLNGLSGASSNTTFQIVDLQPLEHDDDVAVLTSKPDKQFYISLAASVL</sequence>
<dbReference type="GO" id="GO:0016491">
    <property type="term" value="F:oxidoreductase activity"/>
    <property type="evidence" value="ECO:0007669"/>
    <property type="project" value="UniProtKB-KW"/>
</dbReference>
<feature type="domain" description="Plastocyanin-like" evidence="5">
    <location>
        <begin position="5"/>
        <end position="150"/>
    </location>
</feature>
<proteinExistence type="inferred from homology"/>
<dbReference type="EMBL" id="HACG01002941">
    <property type="protein sequence ID" value="CEK49806.1"/>
    <property type="molecule type" value="Transcribed_RNA"/>
</dbReference>
<reference evidence="6" key="1">
    <citation type="submission" date="2014-12" db="EMBL/GenBank/DDBJ databases">
        <title>Insight into the proteome of Arion vulgaris.</title>
        <authorList>
            <person name="Aradska J."/>
            <person name="Bulat T."/>
            <person name="Smidak R."/>
            <person name="Sarate P."/>
            <person name="Gangsoo J."/>
            <person name="Sialana F."/>
            <person name="Bilban M."/>
            <person name="Lubec G."/>
        </authorList>
    </citation>
    <scope>NUCLEOTIDE SEQUENCE</scope>
    <source>
        <tissue evidence="6">Skin</tissue>
    </source>
</reference>
<keyword evidence="2" id="KW-0479">Metal-binding</keyword>
<comment type="similarity">
    <text evidence="1">Belongs to the multicopper oxidase family.</text>
</comment>
<feature type="non-terminal residue" evidence="6">
    <location>
        <position position="1"/>
    </location>
</feature>
<dbReference type="FunFam" id="2.60.40.420:FF:000045">
    <property type="entry name" value="Laccase 2"/>
    <property type="match status" value="1"/>
</dbReference>
<dbReference type="SUPFAM" id="SSF49503">
    <property type="entry name" value="Cupredoxins"/>
    <property type="match status" value="1"/>
</dbReference>
<dbReference type="InterPro" id="IPR008972">
    <property type="entry name" value="Cupredoxin"/>
</dbReference>
<evidence type="ECO:0000256" key="3">
    <source>
        <dbReference type="ARBA" id="ARBA00023002"/>
    </source>
</evidence>
<evidence type="ECO:0000259" key="5">
    <source>
        <dbReference type="Pfam" id="PF00394"/>
    </source>
</evidence>
<dbReference type="GO" id="GO:0006826">
    <property type="term" value="P:iron ion transport"/>
    <property type="evidence" value="ECO:0007669"/>
    <property type="project" value="TreeGrafter"/>
</dbReference>
<gene>
    <name evidence="6" type="primary">ORF8907</name>
</gene>
<name>A0A0B6Y1U9_9EUPU</name>
<dbReference type="GO" id="GO:0046872">
    <property type="term" value="F:metal ion binding"/>
    <property type="evidence" value="ECO:0007669"/>
    <property type="project" value="UniProtKB-KW"/>
</dbReference>
<dbReference type="Pfam" id="PF00394">
    <property type="entry name" value="Cu-oxidase"/>
    <property type="match status" value="1"/>
</dbReference>
<evidence type="ECO:0000256" key="1">
    <source>
        <dbReference type="ARBA" id="ARBA00010609"/>
    </source>
</evidence>
<dbReference type="Gene3D" id="2.60.40.420">
    <property type="entry name" value="Cupredoxins - blue copper proteins"/>
    <property type="match status" value="1"/>
</dbReference>
<dbReference type="InterPro" id="IPR001117">
    <property type="entry name" value="Cu-oxidase_2nd"/>
</dbReference>
<evidence type="ECO:0000256" key="4">
    <source>
        <dbReference type="ARBA" id="ARBA00023008"/>
    </source>
</evidence>
<keyword evidence="3" id="KW-0560">Oxidoreductase</keyword>
<keyword evidence="4" id="KW-0186">Copper</keyword>
<protein>
    <recommendedName>
        <fullName evidence="5">Plastocyanin-like domain-containing protein</fullName>
    </recommendedName>
</protein>
<evidence type="ECO:0000256" key="2">
    <source>
        <dbReference type="ARBA" id="ARBA00022723"/>
    </source>
</evidence>
<dbReference type="AlphaFoldDB" id="A0A0B6Y1U9"/>
<accession>A0A0B6Y1U9</accession>
<dbReference type="PANTHER" id="PTHR11709">
    <property type="entry name" value="MULTI-COPPER OXIDASE"/>
    <property type="match status" value="1"/>
</dbReference>
<dbReference type="InterPro" id="IPR045087">
    <property type="entry name" value="Cu-oxidase_fam"/>
</dbReference>
<feature type="non-terminal residue" evidence="6">
    <location>
        <position position="219"/>
    </location>
</feature>
<organism evidence="6">
    <name type="scientific">Arion vulgaris</name>
    <dbReference type="NCBI Taxonomy" id="1028688"/>
    <lineage>
        <taxon>Eukaryota</taxon>
        <taxon>Metazoa</taxon>
        <taxon>Spiralia</taxon>
        <taxon>Lophotrochozoa</taxon>
        <taxon>Mollusca</taxon>
        <taxon>Gastropoda</taxon>
        <taxon>Heterobranchia</taxon>
        <taxon>Euthyneura</taxon>
        <taxon>Panpulmonata</taxon>
        <taxon>Eupulmonata</taxon>
        <taxon>Stylommatophora</taxon>
        <taxon>Helicina</taxon>
        <taxon>Arionoidea</taxon>
        <taxon>Arionidae</taxon>
        <taxon>Arion</taxon>
    </lineage>
</organism>